<dbReference type="HOGENOM" id="CLU_068205_0_0_7"/>
<keyword evidence="3" id="KW-1185">Reference proteome</keyword>
<accession>I5B5K7</accession>
<dbReference type="RefSeq" id="WP_004074408.1">
    <property type="nucleotide sequence ID" value="NZ_CM001488.1"/>
</dbReference>
<sequence length="325" mass="35935">MIRKLILVLAILICTTMYGTASAGELGIITGGAKGTYFQFGLNLKELGKKFGYNIHVYNSRGSVENVYAVYKRPKTEMGIVQSDVLAFVLKVQSNKVLKSIARKTKMVFPLYNEEVHLLGKTEVTSFDDLENRRVAVDKEGSGTYLTAKLLFEISGIKPAQTLAVGTDDALSMLKAGTIDAMFYVAGFPVALFSEQVTVGDGLHIVPIGNKSITEFYPVAEIPVGTYPWQSQSVSTVAVKAVLVSFDFRGNSCDSLGQFANIVYDNLEWLKQNGHPKWKSVDLDYPLKGWDQYDCVKKHRRGGNPRETGQPMEENPLLDAIKEML</sequence>
<protein>
    <submittedName>
        <fullName evidence="2">TRAP transporter solute receptor, TAXI family</fullName>
    </submittedName>
</protein>
<gene>
    <name evidence="2" type="ORF">DespoDRAFT_02953</name>
</gene>
<dbReference type="STRING" id="879212.DespoDRAFT_02953"/>
<dbReference type="Gene3D" id="3.40.190.10">
    <property type="entry name" value="Periplasmic binding protein-like II"/>
    <property type="match status" value="2"/>
</dbReference>
<evidence type="ECO:0000256" key="1">
    <source>
        <dbReference type="SAM" id="SignalP"/>
    </source>
</evidence>
<name>I5B5K7_9BACT</name>
<evidence type="ECO:0000313" key="2">
    <source>
        <dbReference type="EMBL" id="EIM64770.1"/>
    </source>
</evidence>
<evidence type="ECO:0000313" key="3">
    <source>
        <dbReference type="Proteomes" id="UP000005778"/>
    </source>
</evidence>
<reference evidence="2 3" key="2">
    <citation type="submission" date="2012-02" db="EMBL/GenBank/DDBJ databases">
        <title>Improved High-Quality Draft sequence of Desulfobacter postgatei 2ac9.</title>
        <authorList>
            <consortium name="US DOE Joint Genome Institute"/>
            <person name="Lucas S."/>
            <person name="Han J."/>
            <person name="Lapidus A."/>
            <person name="Cheng J.-F."/>
            <person name="Goodwin L."/>
            <person name="Pitluck S."/>
            <person name="Peters L."/>
            <person name="Ovchinnikova G."/>
            <person name="Held B."/>
            <person name="Detter J.C."/>
            <person name="Han C."/>
            <person name="Tapia R."/>
            <person name="Land M."/>
            <person name="Hauser L."/>
            <person name="Kyrpides N."/>
            <person name="Ivanova N."/>
            <person name="Pagani I."/>
            <person name="Orellana R."/>
            <person name="Lovley D."/>
            <person name="Woyke T."/>
        </authorList>
    </citation>
    <scope>NUCLEOTIDE SEQUENCE [LARGE SCALE GENOMIC DNA]</scope>
    <source>
        <strain evidence="2 3">2ac9</strain>
    </source>
</reference>
<keyword evidence="2" id="KW-0675">Receptor</keyword>
<proteinExistence type="predicted"/>
<reference evidence="2 3" key="1">
    <citation type="submission" date="2011-09" db="EMBL/GenBank/DDBJ databases">
        <authorList>
            <consortium name="US DOE Joint Genome Institute (JGI-PGF)"/>
            <person name="Lucas S."/>
            <person name="Han J."/>
            <person name="Lapidus A."/>
            <person name="Cheng J.-F."/>
            <person name="Goodwin L."/>
            <person name="Pitluck S."/>
            <person name="Peters L."/>
            <person name="Land M.L."/>
            <person name="Hauser L."/>
            <person name="Orellana R."/>
            <person name="Lovley D."/>
            <person name="Woyke T.J."/>
        </authorList>
    </citation>
    <scope>NUCLEOTIDE SEQUENCE [LARGE SCALE GENOMIC DNA]</scope>
    <source>
        <strain evidence="2 3">2ac9</strain>
    </source>
</reference>
<dbReference type="NCBIfam" id="TIGR02122">
    <property type="entry name" value="TRAP_TAXI"/>
    <property type="match status" value="1"/>
</dbReference>
<dbReference type="InterPro" id="IPR011852">
    <property type="entry name" value="TRAP_TAXI"/>
</dbReference>
<dbReference type="EMBL" id="CM001488">
    <property type="protein sequence ID" value="EIM64770.1"/>
    <property type="molecule type" value="Genomic_DNA"/>
</dbReference>
<keyword evidence="1" id="KW-0732">Signal</keyword>
<dbReference type="AlphaFoldDB" id="I5B5K7"/>
<dbReference type="PANTHER" id="PTHR42941:SF1">
    <property type="entry name" value="SLL1037 PROTEIN"/>
    <property type="match status" value="1"/>
</dbReference>
<feature type="chain" id="PRO_5003699185" evidence="1">
    <location>
        <begin position="24"/>
        <end position="325"/>
    </location>
</feature>
<dbReference type="PANTHER" id="PTHR42941">
    <property type="entry name" value="SLL1037 PROTEIN"/>
    <property type="match status" value="1"/>
</dbReference>
<dbReference type="eggNOG" id="COG2358">
    <property type="taxonomic scope" value="Bacteria"/>
</dbReference>
<feature type="signal peptide" evidence="1">
    <location>
        <begin position="1"/>
        <end position="23"/>
    </location>
</feature>
<dbReference type="Pfam" id="PF16868">
    <property type="entry name" value="NMT1_3"/>
    <property type="match status" value="1"/>
</dbReference>
<dbReference type="Proteomes" id="UP000005778">
    <property type="component" value="Chromosome"/>
</dbReference>
<organism evidence="2 3">
    <name type="scientific">Desulfobacter postgatei 2ac9</name>
    <dbReference type="NCBI Taxonomy" id="879212"/>
    <lineage>
        <taxon>Bacteria</taxon>
        <taxon>Pseudomonadati</taxon>
        <taxon>Thermodesulfobacteriota</taxon>
        <taxon>Desulfobacteria</taxon>
        <taxon>Desulfobacterales</taxon>
        <taxon>Desulfobacteraceae</taxon>
        <taxon>Desulfobacter</taxon>
    </lineage>
</organism>
<dbReference type="SUPFAM" id="SSF53850">
    <property type="entry name" value="Periplasmic binding protein-like II"/>
    <property type="match status" value="1"/>
</dbReference>